<reference evidence="8 10" key="1">
    <citation type="submission" date="2011-10" db="EMBL/GenBank/DDBJ databases">
        <title>Metabolic and evolutionary patterns in the extreme acidophile Ferroplasma acidiphilum.</title>
        <authorList>
            <person name="Golyshina O.V."/>
            <person name="Kozyavkin S.A."/>
            <person name="Tatusov R.L."/>
            <person name="Slesarev A.I."/>
            <person name="Golyshin P.N."/>
        </authorList>
    </citation>
    <scope>NUCLEOTIDE SEQUENCE [LARGE SCALE GENOMIC DNA]</scope>
    <source>
        <strain evidence="8">Berkeley</strain>
        <strain evidence="10">Y</strain>
    </source>
</reference>
<dbReference type="Proteomes" id="UP000192050">
    <property type="component" value="Chromosome"/>
</dbReference>
<evidence type="ECO:0000256" key="1">
    <source>
        <dbReference type="ARBA" id="ARBA00010617"/>
    </source>
</evidence>
<evidence type="ECO:0000313" key="9">
    <source>
        <dbReference type="EMBL" id="NOL60166.1"/>
    </source>
</evidence>
<dbReference type="Pfam" id="PF00067">
    <property type="entry name" value="p450"/>
    <property type="match status" value="1"/>
</dbReference>
<accession>A0A1V0N531</accession>
<evidence type="ECO:0000313" key="11">
    <source>
        <dbReference type="Proteomes" id="UP000546917"/>
    </source>
</evidence>
<evidence type="ECO:0000313" key="10">
    <source>
        <dbReference type="Proteomes" id="UP000192050"/>
    </source>
</evidence>
<evidence type="ECO:0000313" key="8">
    <source>
        <dbReference type="EMBL" id="ARD85205.1"/>
    </source>
</evidence>
<evidence type="ECO:0000256" key="6">
    <source>
        <dbReference type="ARBA" id="ARBA00023033"/>
    </source>
</evidence>
<dbReference type="RefSeq" id="WP_081142823.1">
    <property type="nucleotide sequence ID" value="NZ_CP015363.1"/>
</dbReference>
<keyword evidence="2 7" id="KW-0349">Heme</keyword>
<dbReference type="Gene3D" id="1.10.630.10">
    <property type="entry name" value="Cytochrome P450"/>
    <property type="match status" value="1"/>
</dbReference>
<sequence>MGIPTYKQEPFEWYREMRKSSPVYREGNMIHIFKYKTISRILSDHQNFSSQFRDLLGEEMAAMLNEKTTPSILLLDPPLHTTLRSLVGSAFTPRSIELFEPRIRELARMLVHAIVEKENSDVVSDLSYQLPIRVISEMLGVPESDSEIFRDWSDKLATSLGRGPDIETQYDMADYFYKKIDRNSNGNNLISRLSTVEMDGRKLSDKEIAGFAILLLVAGNETTTNLITNAILSLYDHPEIYDDMRKTPSIIPGVVEETLRYRSPVQSTRRYSKIDTEIGGEEILKNDILALYLGSANRDEEVFEDGESFNPYRKEKRHMAFGQGIHFCLGAPLARLEARIALEEFSKAVPGFEIEKPSPDDRIDSDIMYGFRKLNLKVNRS</sequence>
<dbReference type="GO" id="GO:0016705">
    <property type="term" value="F:oxidoreductase activity, acting on paired donors, with incorporation or reduction of molecular oxygen"/>
    <property type="evidence" value="ECO:0007669"/>
    <property type="project" value="InterPro"/>
</dbReference>
<keyword evidence="10" id="KW-1185">Reference proteome</keyword>
<dbReference type="PANTHER" id="PTHR46696:SF1">
    <property type="entry name" value="CYTOCHROME P450 YJIB-RELATED"/>
    <property type="match status" value="1"/>
</dbReference>
<dbReference type="GO" id="GO:0005506">
    <property type="term" value="F:iron ion binding"/>
    <property type="evidence" value="ECO:0007669"/>
    <property type="project" value="InterPro"/>
</dbReference>
<dbReference type="PANTHER" id="PTHR46696">
    <property type="entry name" value="P450, PUTATIVE (EUROFUNG)-RELATED"/>
    <property type="match status" value="1"/>
</dbReference>
<evidence type="ECO:0000256" key="5">
    <source>
        <dbReference type="ARBA" id="ARBA00023004"/>
    </source>
</evidence>
<gene>
    <name evidence="8" type="ORF">FAD_1342</name>
    <name evidence="9" type="ORF">HLB00_04860</name>
</gene>
<dbReference type="AlphaFoldDB" id="A0A1V0N531"/>
<dbReference type="InterPro" id="IPR017972">
    <property type="entry name" value="Cyt_P450_CS"/>
</dbReference>
<dbReference type="CDD" id="cd11032">
    <property type="entry name" value="P450_EryK-like"/>
    <property type="match status" value="1"/>
</dbReference>
<reference evidence="9 11" key="2">
    <citation type="submission" date="2020-05" db="EMBL/GenBank/DDBJ databases">
        <authorList>
            <person name="Zhang R."/>
        </authorList>
    </citation>
    <scope>NUCLEOTIDE SEQUENCE [LARGE SCALE GENOMIC DNA]</scope>
    <source>
        <strain evidence="9 11">DSM 28986</strain>
    </source>
</reference>
<evidence type="ECO:0000256" key="2">
    <source>
        <dbReference type="ARBA" id="ARBA00022617"/>
    </source>
</evidence>
<dbReference type="OrthoDB" id="40089at2157"/>
<dbReference type="STRING" id="74969.FAD_1342"/>
<comment type="similarity">
    <text evidence="1 7">Belongs to the cytochrome P450 family.</text>
</comment>
<dbReference type="KEGG" id="fai:FAD_1342"/>
<name>A0A1V0N531_9ARCH</name>
<proteinExistence type="inferred from homology"/>
<dbReference type="GO" id="GO:0004497">
    <property type="term" value="F:monooxygenase activity"/>
    <property type="evidence" value="ECO:0007669"/>
    <property type="project" value="UniProtKB-KW"/>
</dbReference>
<evidence type="ECO:0000256" key="7">
    <source>
        <dbReference type="RuleBase" id="RU000461"/>
    </source>
</evidence>
<keyword evidence="6 7" id="KW-0503">Monooxygenase</keyword>
<keyword evidence="3 7" id="KW-0479">Metal-binding</keyword>
<keyword evidence="4 7" id="KW-0560">Oxidoreductase</keyword>
<evidence type="ECO:0000256" key="4">
    <source>
        <dbReference type="ARBA" id="ARBA00023002"/>
    </source>
</evidence>
<dbReference type="PRINTS" id="PR00385">
    <property type="entry name" value="P450"/>
</dbReference>
<keyword evidence="5 7" id="KW-0408">Iron</keyword>
<dbReference type="PROSITE" id="PS00086">
    <property type="entry name" value="CYTOCHROME_P450"/>
    <property type="match status" value="1"/>
</dbReference>
<dbReference type="PRINTS" id="PR00359">
    <property type="entry name" value="BP450"/>
</dbReference>
<dbReference type="SUPFAM" id="SSF48264">
    <property type="entry name" value="Cytochrome P450"/>
    <property type="match status" value="1"/>
</dbReference>
<dbReference type="EMBL" id="JABGBP010000165">
    <property type="protein sequence ID" value="NOL60166.1"/>
    <property type="molecule type" value="Genomic_DNA"/>
</dbReference>
<dbReference type="InterPro" id="IPR001128">
    <property type="entry name" value="Cyt_P450"/>
</dbReference>
<dbReference type="InterPro" id="IPR002397">
    <property type="entry name" value="Cyt_P450_B"/>
</dbReference>
<dbReference type="Proteomes" id="UP000546917">
    <property type="component" value="Unassembled WGS sequence"/>
</dbReference>
<dbReference type="GO" id="GO:0020037">
    <property type="term" value="F:heme binding"/>
    <property type="evidence" value="ECO:0007669"/>
    <property type="project" value="InterPro"/>
</dbReference>
<dbReference type="EMBL" id="CP015363">
    <property type="protein sequence ID" value="ARD85205.1"/>
    <property type="molecule type" value="Genomic_DNA"/>
</dbReference>
<dbReference type="GeneID" id="84217954"/>
<dbReference type="FunFam" id="1.10.630.10:FF:000018">
    <property type="entry name" value="Cytochrome P450 monooxygenase"/>
    <property type="match status" value="1"/>
</dbReference>
<protein>
    <submittedName>
        <fullName evidence="8">Cytochrome P450</fullName>
    </submittedName>
</protein>
<dbReference type="InterPro" id="IPR036396">
    <property type="entry name" value="Cyt_P450_sf"/>
</dbReference>
<organism evidence="8 10">
    <name type="scientific">Ferroplasma acidiphilum</name>
    <dbReference type="NCBI Taxonomy" id="74969"/>
    <lineage>
        <taxon>Archaea</taxon>
        <taxon>Methanobacteriati</taxon>
        <taxon>Thermoplasmatota</taxon>
        <taxon>Thermoplasmata</taxon>
        <taxon>Thermoplasmatales</taxon>
        <taxon>Ferroplasmaceae</taxon>
        <taxon>Ferroplasma</taxon>
    </lineage>
</organism>
<evidence type="ECO:0000256" key="3">
    <source>
        <dbReference type="ARBA" id="ARBA00022723"/>
    </source>
</evidence>